<gene>
    <name evidence="1" type="ORF">C7R92_31705</name>
</gene>
<keyword evidence="2" id="KW-1185">Reference proteome</keyword>
<reference evidence="1 2" key="1">
    <citation type="submission" date="2018-03" db="EMBL/GenBank/DDBJ databases">
        <title>Brevisbacillus phylogenomics.</title>
        <authorList>
            <person name="Dunlap C."/>
        </authorList>
    </citation>
    <scope>NUCLEOTIDE SEQUENCE [LARGE SCALE GENOMIC DNA]</scope>
    <source>
        <strain evidence="1 2">NRRL B-41110</strain>
    </source>
</reference>
<sequence length="112" mass="12750">MKGDETRKAYLAIVPPDGGEMDYQIETDLITIPKSGEYLYLSEHIETGLRAFLVRNVFHQGKMVKEGKATIESIILEVEFIEHPLQSESHKQSVEMYKARGYKVKEALATAY</sequence>
<evidence type="ECO:0000313" key="1">
    <source>
        <dbReference type="EMBL" id="PSK01167.1"/>
    </source>
</evidence>
<protein>
    <submittedName>
        <fullName evidence="1">Uncharacterized protein</fullName>
    </submittedName>
</protein>
<name>A0ABX5FFJ7_9BACL</name>
<organism evidence="1 2">
    <name type="scientific">Brevibacillus porteri</name>
    <dbReference type="NCBI Taxonomy" id="2126350"/>
    <lineage>
        <taxon>Bacteria</taxon>
        <taxon>Bacillati</taxon>
        <taxon>Bacillota</taxon>
        <taxon>Bacilli</taxon>
        <taxon>Bacillales</taxon>
        <taxon>Paenibacillaceae</taxon>
        <taxon>Brevibacillus</taxon>
    </lineage>
</organism>
<accession>A0ABX5FFJ7</accession>
<proteinExistence type="predicted"/>
<dbReference type="Proteomes" id="UP000241645">
    <property type="component" value="Unassembled WGS sequence"/>
</dbReference>
<comment type="caution">
    <text evidence="1">The sequence shown here is derived from an EMBL/GenBank/DDBJ whole genome shotgun (WGS) entry which is preliminary data.</text>
</comment>
<dbReference type="RefSeq" id="WP_106836882.1">
    <property type="nucleotide sequence ID" value="NZ_JARMEW010000069.1"/>
</dbReference>
<dbReference type="EMBL" id="PXZO01000089">
    <property type="protein sequence ID" value="PSK01167.1"/>
    <property type="molecule type" value="Genomic_DNA"/>
</dbReference>
<evidence type="ECO:0000313" key="2">
    <source>
        <dbReference type="Proteomes" id="UP000241645"/>
    </source>
</evidence>